<sequence length="177" mass="19499">MHIHSRREVILFSGCAIDADATRVIDYHPEPTHVRQDVLVFSSVARILGRGARRVWFSVYPFRSQSQSALIASRSINRSIYRRSVSRHGESPILLGGVGCGPHWNARWDDLYGHTVGSGPLEVERIPGPAARAQTPTSTPLPRSSGRQENANSSVMLALLMAPAINPSRWAHQNPSC</sequence>
<dbReference type="AlphaFoldDB" id="A0AAE0JTU4"/>
<evidence type="ECO:0000313" key="3">
    <source>
        <dbReference type="Proteomes" id="UP001287356"/>
    </source>
</evidence>
<keyword evidence="3" id="KW-1185">Reference proteome</keyword>
<reference evidence="2" key="1">
    <citation type="journal article" date="2023" name="Mol. Phylogenet. Evol.">
        <title>Genome-scale phylogeny and comparative genomics of the fungal order Sordariales.</title>
        <authorList>
            <person name="Hensen N."/>
            <person name="Bonometti L."/>
            <person name="Westerberg I."/>
            <person name="Brannstrom I.O."/>
            <person name="Guillou S."/>
            <person name="Cros-Aarteil S."/>
            <person name="Calhoun S."/>
            <person name="Haridas S."/>
            <person name="Kuo A."/>
            <person name="Mondo S."/>
            <person name="Pangilinan J."/>
            <person name="Riley R."/>
            <person name="LaButti K."/>
            <person name="Andreopoulos B."/>
            <person name="Lipzen A."/>
            <person name="Chen C."/>
            <person name="Yan M."/>
            <person name="Daum C."/>
            <person name="Ng V."/>
            <person name="Clum A."/>
            <person name="Steindorff A."/>
            <person name="Ohm R.A."/>
            <person name="Martin F."/>
            <person name="Silar P."/>
            <person name="Natvig D.O."/>
            <person name="Lalanne C."/>
            <person name="Gautier V."/>
            <person name="Ament-Velasquez S.L."/>
            <person name="Kruys A."/>
            <person name="Hutchinson M.I."/>
            <person name="Powell A.J."/>
            <person name="Barry K."/>
            <person name="Miller A.N."/>
            <person name="Grigoriev I.V."/>
            <person name="Debuchy R."/>
            <person name="Gladieux P."/>
            <person name="Hiltunen Thoren M."/>
            <person name="Johannesson H."/>
        </authorList>
    </citation>
    <scope>NUCLEOTIDE SEQUENCE</scope>
    <source>
        <strain evidence="2">CBS 958.72</strain>
    </source>
</reference>
<proteinExistence type="predicted"/>
<gene>
    <name evidence="2" type="ORF">B0T24DRAFT_113758</name>
</gene>
<evidence type="ECO:0000256" key="1">
    <source>
        <dbReference type="SAM" id="MobiDB-lite"/>
    </source>
</evidence>
<reference evidence="2" key="2">
    <citation type="submission" date="2023-06" db="EMBL/GenBank/DDBJ databases">
        <authorList>
            <consortium name="Lawrence Berkeley National Laboratory"/>
            <person name="Haridas S."/>
            <person name="Hensen N."/>
            <person name="Bonometti L."/>
            <person name="Westerberg I."/>
            <person name="Brannstrom I.O."/>
            <person name="Guillou S."/>
            <person name="Cros-Aarteil S."/>
            <person name="Calhoun S."/>
            <person name="Kuo A."/>
            <person name="Mondo S."/>
            <person name="Pangilinan J."/>
            <person name="Riley R."/>
            <person name="Labutti K."/>
            <person name="Andreopoulos B."/>
            <person name="Lipzen A."/>
            <person name="Chen C."/>
            <person name="Yanf M."/>
            <person name="Daum C."/>
            <person name="Ng V."/>
            <person name="Clum A."/>
            <person name="Steindorff A."/>
            <person name="Ohm R."/>
            <person name="Martin F."/>
            <person name="Silar P."/>
            <person name="Natvig D."/>
            <person name="Lalanne C."/>
            <person name="Gautier V."/>
            <person name="Ament-Velasquez S.L."/>
            <person name="Kruys A."/>
            <person name="Hutchinson M.I."/>
            <person name="Powell A.J."/>
            <person name="Barry K."/>
            <person name="Miller A.N."/>
            <person name="Grigoriev I.V."/>
            <person name="Debuchy R."/>
            <person name="Gladieux P."/>
            <person name="Thoren M.H."/>
            <person name="Johannesson H."/>
        </authorList>
    </citation>
    <scope>NUCLEOTIDE SEQUENCE</scope>
    <source>
        <strain evidence="2">CBS 958.72</strain>
    </source>
</reference>
<comment type="caution">
    <text evidence="2">The sequence shown here is derived from an EMBL/GenBank/DDBJ whole genome shotgun (WGS) entry which is preliminary data.</text>
</comment>
<dbReference type="Proteomes" id="UP001287356">
    <property type="component" value="Unassembled WGS sequence"/>
</dbReference>
<accession>A0AAE0JTU4</accession>
<feature type="compositionally biased region" description="Polar residues" evidence="1">
    <location>
        <begin position="134"/>
        <end position="149"/>
    </location>
</feature>
<organism evidence="2 3">
    <name type="scientific">Lasiosphaeria ovina</name>
    <dbReference type="NCBI Taxonomy" id="92902"/>
    <lineage>
        <taxon>Eukaryota</taxon>
        <taxon>Fungi</taxon>
        <taxon>Dikarya</taxon>
        <taxon>Ascomycota</taxon>
        <taxon>Pezizomycotina</taxon>
        <taxon>Sordariomycetes</taxon>
        <taxon>Sordariomycetidae</taxon>
        <taxon>Sordariales</taxon>
        <taxon>Lasiosphaeriaceae</taxon>
        <taxon>Lasiosphaeria</taxon>
    </lineage>
</organism>
<name>A0AAE0JTU4_9PEZI</name>
<dbReference type="EMBL" id="JAULSN010000011">
    <property type="protein sequence ID" value="KAK3361724.1"/>
    <property type="molecule type" value="Genomic_DNA"/>
</dbReference>
<feature type="region of interest" description="Disordered" evidence="1">
    <location>
        <begin position="123"/>
        <end position="149"/>
    </location>
</feature>
<protein>
    <submittedName>
        <fullName evidence="2">Uncharacterized protein</fullName>
    </submittedName>
</protein>
<evidence type="ECO:0000313" key="2">
    <source>
        <dbReference type="EMBL" id="KAK3361724.1"/>
    </source>
</evidence>